<gene>
    <name evidence="2" type="ORF">SNOG_03965</name>
</gene>
<feature type="compositionally biased region" description="Polar residues" evidence="1">
    <location>
        <begin position="517"/>
        <end position="528"/>
    </location>
</feature>
<dbReference type="Proteomes" id="UP000001055">
    <property type="component" value="Unassembled WGS sequence"/>
</dbReference>
<dbReference type="GeneID" id="5971371"/>
<feature type="compositionally biased region" description="Polar residues" evidence="1">
    <location>
        <begin position="402"/>
        <end position="412"/>
    </location>
</feature>
<dbReference type="RefSeq" id="XP_001794508.1">
    <property type="nucleotide sequence ID" value="XM_001794456.1"/>
</dbReference>
<name>Q0UW99_PHANO</name>
<dbReference type="eggNOG" id="ENOG502SUWH">
    <property type="taxonomic scope" value="Eukaryota"/>
</dbReference>
<protein>
    <recommendedName>
        <fullName evidence="4">Nucleolar protein Dnt1-like N-terminal domain-containing protein</fullName>
    </recommendedName>
</protein>
<feature type="compositionally biased region" description="Acidic residues" evidence="1">
    <location>
        <begin position="652"/>
        <end position="664"/>
    </location>
</feature>
<dbReference type="KEGG" id="pno:SNOG_03965"/>
<feature type="compositionally biased region" description="Basic residues" evidence="1">
    <location>
        <begin position="240"/>
        <end position="250"/>
    </location>
</feature>
<feature type="compositionally biased region" description="Polar residues" evidence="1">
    <location>
        <begin position="551"/>
        <end position="583"/>
    </location>
</feature>
<evidence type="ECO:0000256" key="1">
    <source>
        <dbReference type="SAM" id="MobiDB-lite"/>
    </source>
</evidence>
<dbReference type="EMBL" id="CH445329">
    <property type="protein sequence ID" value="EAT89170.2"/>
    <property type="molecule type" value="Genomic_DNA"/>
</dbReference>
<feature type="region of interest" description="Disordered" evidence="1">
    <location>
        <begin position="130"/>
        <end position="214"/>
    </location>
</feature>
<dbReference type="HOGENOM" id="CLU_413376_0_0_1"/>
<proteinExistence type="predicted"/>
<dbReference type="InParanoid" id="Q0UW99"/>
<feature type="compositionally biased region" description="Low complexity" evidence="1">
    <location>
        <begin position="195"/>
        <end position="210"/>
    </location>
</feature>
<feature type="region of interest" description="Disordered" evidence="1">
    <location>
        <begin position="226"/>
        <end position="584"/>
    </location>
</feature>
<reference evidence="3" key="1">
    <citation type="journal article" date="2007" name="Plant Cell">
        <title>Dothideomycete-plant interactions illuminated by genome sequencing and EST analysis of the wheat pathogen Stagonospora nodorum.</title>
        <authorList>
            <person name="Hane J.K."/>
            <person name="Lowe R.G."/>
            <person name="Solomon P.S."/>
            <person name="Tan K.C."/>
            <person name="Schoch C.L."/>
            <person name="Spatafora J.W."/>
            <person name="Crous P.W."/>
            <person name="Kodira C."/>
            <person name="Birren B.W."/>
            <person name="Galagan J.E."/>
            <person name="Torriani S.F."/>
            <person name="McDonald B.A."/>
            <person name="Oliver R.P."/>
        </authorList>
    </citation>
    <scope>NUCLEOTIDE SEQUENCE [LARGE SCALE GENOMIC DNA]</scope>
    <source>
        <strain evidence="3">SN15 / ATCC MYA-4574 / FGSC 10173</strain>
    </source>
</reference>
<feature type="compositionally biased region" description="Polar residues" evidence="1">
    <location>
        <begin position="308"/>
        <end position="331"/>
    </location>
</feature>
<feature type="compositionally biased region" description="Polar residues" evidence="1">
    <location>
        <begin position="420"/>
        <end position="438"/>
    </location>
</feature>
<organism evidence="2 3">
    <name type="scientific">Phaeosphaeria nodorum (strain SN15 / ATCC MYA-4574 / FGSC 10173)</name>
    <name type="common">Glume blotch fungus</name>
    <name type="synonym">Parastagonospora nodorum</name>
    <dbReference type="NCBI Taxonomy" id="321614"/>
    <lineage>
        <taxon>Eukaryota</taxon>
        <taxon>Fungi</taxon>
        <taxon>Dikarya</taxon>
        <taxon>Ascomycota</taxon>
        <taxon>Pezizomycotina</taxon>
        <taxon>Dothideomycetes</taxon>
        <taxon>Pleosporomycetidae</taxon>
        <taxon>Pleosporales</taxon>
        <taxon>Pleosporineae</taxon>
        <taxon>Phaeosphaeriaceae</taxon>
        <taxon>Parastagonospora</taxon>
    </lineage>
</organism>
<evidence type="ECO:0000313" key="2">
    <source>
        <dbReference type="EMBL" id="EAT89170.2"/>
    </source>
</evidence>
<accession>Q0UW99</accession>
<feature type="region of interest" description="Disordered" evidence="1">
    <location>
        <begin position="642"/>
        <end position="664"/>
    </location>
</feature>
<sequence>MATAMAPPSGRTRMRLTIEVLPLAPDDAHGPYRSHALASFKGRRFALPVSTDDTFETVWGQIEHRYKTSYLNAQQAANFTIKKLQDAYDCDLFMTDTVGSIYEGETDATLRLIKVVPTFLDRAFSVPSTSSLRPAHAQKRARGLEQPAATKRRRTDQSVEAIDLDALGPPRDQPVPSTEHDTRGQSRSRSRSSHSRTSSRTSRSATGSSSLVLVNGTRTGQAEFAPAIKQESPEFGSPPPRHRPTPHRSPKLPQEHGPSRRTPSRTPAGSVQPAAGPRRGSEAVGPVDEHLAVSTHDANGDADKEGVQTPQSTTQESAIQHSLPPTSAQRPQTPPRVATRRPNVYDVPSSPEFLTNEPKKAKSTYGRNVTTPRSALGFLRTPVKPASSSPRRPGTLKKPANVLQSDVNTSKTAELAPVPSLTTSSKNEGPASASTSAQPRRRGRPRIHPEQLAVTSAATPRKNLDPPCKTPLTTKSSPDLRQPARYLTHSPSTADSASDRASEEPSAVPPKPENGTAAGSDSPSAHDQSSTEEESDTDVQQTGLPGAAPYQITSSPPTFQNAPVSTPSFPATSQPTFSQQVRQTPIPLPLNAARTEASRAVARYTGFPTLREQLVDAKTPSNSSQMKPYDPRLANLAKLAVESDVKSASVDDSSDEESSSSDSD</sequence>
<dbReference type="AlphaFoldDB" id="Q0UW99"/>
<evidence type="ECO:0000313" key="3">
    <source>
        <dbReference type="Proteomes" id="UP000001055"/>
    </source>
</evidence>
<evidence type="ECO:0008006" key="4">
    <source>
        <dbReference type="Google" id="ProtNLM"/>
    </source>
</evidence>
<dbReference type="VEuPathDB" id="FungiDB:JI435_039650"/>